<evidence type="ECO:0000313" key="4">
    <source>
        <dbReference type="Proteomes" id="UP000319576"/>
    </source>
</evidence>
<reference evidence="3 4" key="1">
    <citation type="submission" date="2019-02" db="EMBL/GenBank/DDBJ databases">
        <title>Deep-cultivation of Planctomycetes and their phenomic and genomic characterization uncovers novel biology.</title>
        <authorList>
            <person name="Wiegand S."/>
            <person name="Jogler M."/>
            <person name="Boedeker C."/>
            <person name="Pinto D."/>
            <person name="Vollmers J."/>
            <person name="Rivas-Marin E."/>
            <person name="Kohn T."/>
            <person name="Peeters S.H."/>
            <person name="Heuer A."/>
            <person name="Rast P."/>
            <person name="Oberbeckmann S."/>
            <person name="Bunk B."/>
            <person name="Jeske O."/>
            <person name="Meyerdierks A."/>
            <person name="Storesund J.E."/>
            <person name="Kallscheuer N."/>
            <person name="Luecker S."/>
            <person name="Lage O.M."/>
            <person name="Pohl T."/>
            <person name="Merkel B.J."/>
            <person name="Hornburger P."/>
            <person name="Mueller R.-W."/>
            <person name="Bruemmer F."/>
            <person name="Labrenz M."/>
            <person name="Spormann A.M."/>
            <person name="Op den Camp H."/>
            <person name="Overmann J."/>
            <person name="Amann R."/>
            <person name="Jetten M.S.M."/>
            <person name="Mascher T."/>
            <person name="Medema M.H."/>
            <person name="Devos D.P."/>
            <person name="Kaster A.-K."/>
            <person name="Ovreas L."/>
            <person name="Rohde M."/>
            <person name="Galperin M.Y."/>
            <person name="Jogler C."/>
        </authorList>
    </citation>
    <scope>NUCLEOTIDE SEQUENCE [LARGE SCALE GENOMIC DNA]</scope>
    <source>
        <strain evidence="3 4">ETA_A1</strain>
    </source>
</reference>
<dbReference type="RefSeq" id="WP_145244503.1">
    <property type="nucleotide sequence ID" value="NZ_CP036273.1"/>
</dbReference>
<name>A0A517Y3G0_9BACT</name>
<organism evidence="3 4">
    <name type="scientific">Urbifossiella limnaea</name>
    <dbReference type="NCBI Taxonomy" id="2528023"/>
    <lineage>
        <taxon>Bacteria</taxon>
        <taxon>Pseudomonadati</taxon>
        <taxon>Planctomycetota</taxon>
        <taxon>Planctomycetia</taxon>
        <taxon>Gemmatales</taxon>
        <taxon>Gemmataceae</taxon>
        <taxon>Urbifossiella</taxon>
    </lineage>
</organism>
<dbReference type="KEGG" id="uli:ETAA1_63570"/>
<feature type="chain" id="PRO_5021696564" description="DUF2946 domain-containing protein" evidence="2">
    <location>
        <begin position="33"/>
        <end position="124"/>
    </location>
</feature>
<dbReference type="Proteomes" id="UP000319576">
    <property type="component" value="Chromosome"/>
</dbReference>
<feature type="compositionally biased region" description="Low complexity" evidence="1">
    <location>
        <begin position="88"/>
        <end position="97"/>
    </location>
</feature>
<evidence type="ECO:0008006" key="5">
    <source>
        <dbReference type="Google" id="ProtNLM"/>
    </source>
</evidence>
<dbReference type="AlphaFoldDB" id="A0A517Y3G0"/>
<keyword evidence="4" id="KW-1185">Reference proteome</keyword>
<accession>A0A517Y3G0</accession>
<feature type="region of interest" description="Disordered" evidence="1">
    <location>
        <begin position="42"/>
        <end position="124"/>
    </location>
</feature>
<keyword evidence="2" id="KW-0732">Signal</keyword>
<feature type="signal peptide" evidence="2">
    <location>
        <begin position="1"/>
        <end position="32"/>
    </location>
</feature>
<sequence length="124" mass="12492" precursor="true">MTRVLSHLPVRTVAAALLLAAGVLAPAGRAEAACGDYVVIDGKPAAHDPAPPGEPCHGPNCSAREAPAPAPLAPPAPPNPAPKDRPADLAAPADPSPTFDHVADPPAGRAVHVAYQPFHPPRSV</sequence>
<evidence type="ECO:0000256" key="1">
    <source>
        <dbReference type="SAM" id="MobiDB-lite"/>
    </source>
</evidence>
<dbReference type="EMBL" id="CP036273">
    <property type="protein sequence ID" value="QDU24343.1"/>
    <property type="molecule type" value="Genomic_DNA"/>
</dbReference>
<protein>
    <recommendedName>
        <fullName evidence="5">DUF2946 domain-containing protein</fullName>
    </recommendedName>
</protein>
<gene>
    <name evidence="3" type="ORF">ETAA1_63570</name>
</gene>
<proteinExistence type="predicted"/>
<evidence type="ECO:0000256" key="2">
    <source>
        <dbReference type="SAM" id="SignalP"/>
    </source>
</evidence>
<evidence type="ECO:0000313" key="3">
    <source>
        <dbReference type="EMBL" id="QDU24343.1"/>
    </source>
</evidence>
<feature type="compositionally biased region" description="Pro residues" evidence="1">
    <location>
        <begin position="68"/>
        <end position="81"/>
    </location>
</feature>